<dbReference type="Proteomes" id="UP000701999">
    <property type="component" value="Unassembled WGS sequence"/>
</dbReference>
<dbReference type="EMBL" id="JACVKN010000174">
    <property type="protein sequence ID" value="MBK2065586.1"/>
    <property type="molecule type" value="Genomic_DNA"/>
</dbReference>
<dbReference type="AlphaFoldDB" id="A0A9Q2QEA8"/>
<comment type="caution">
    <text evidence="1">The sequence shown here is derived from an EMBL/GenBank/DDBJ whole genome shotgun (WGS) entry which is preliminary data.</text>
</comment>
<protein>
    <submittedName>
        <fullName evidence="1">Uncharacterized protein</fullName>
    </submittedName>
</protein>
<keyword evidence="2" id="KW-1185">Reference proteome</keyword>
<evidence type="ECO:0000313" key="1">
    <source>
        <dbReference type="EMBL" id="MBK2065586.1"/>
    </source>
</evidence>
<name>A0A9Q2QEA8_9GAMM</name>
<sequence length="81" mass="9869">MPKNKEYCDQYPEICKYNMLIIGDIIYREDKDKFDLSFKNTKGNRKHNQEELKTFINYMKQKGKYILINIKADNSKINWKK</sequence>
<dbReference type="RefSeq" id="WP_200147130.1">
    <property type="nucleotide sequence ID" value="NZ_JACVKM010000162.1"/>
</dbReference>
<proteinExistence type="predicted"/>
<organism evidence="1 2">
    <name type="scientific">Francisella noatunensis</name>
    <dbReference type="NCBI Taxonomy" id="657445"/>
    <lineage>
        <taxon>Bacteria</taxon>
        <taxon>Pseudomonadati</taxon>
        <taxon>Pseudomonadota</taxon>
        <taxon>Gammaproteobacteria</taxon>
        <taxon>Thiotrichales</taxon>
        <taxon>Francisellaceae</taxon>
        <taxon>Francisella</taxon>
    </lineage>
</organism>
<reference evidence="1 2" key="1">
    <citation type="submission" date="2020-09" db="EMBL/GenBank/DDBJ databases">
        <title>Development of specific Francisella tularensis PCR assay based on in-depth characterization of family Francisellaceae.</title>
        <authorList>
            <person name="Ohrman C."/>
            <person name="Sahl J."/>
            <person name="Sjodin A."/>
            <person name="Uneklint I."/>
            <person name="Ballard R."/>
            <person name="Karlsson L."/>
            <person name="Mcdonough R."/>
            <person name="Sundell D."/>
            <person name="Soria K."/>
            <person name="Brindeflk B."/>
            <person name="Vallesi A."/>
            <person name="Ramirez-Paredes J.G."/>
            <person name="Colquhoun D."/>
            <person name="Myrtennas K."/>
            <person name="Birdsell D."/>
            <person name="Johansson A."/>
            <person name="Wagner D."/>
            <person name="Forsman M."/>
        </authorList>
    </citation>
    <scope>NUCLEOTIDE SEQUENCE [LARGE SCALE GENOMIC DNA]</scope>
    <source>
        <strain evidence="1 2">FSC1140</strain>
    </source>
</reference>
<evidence type="ECO:0000313" key="2">
    <source>
        <dbReference type="Proteomes" id="UP000701999"/>
    </source>
</evidence>
<gene>
    <name evidence="1" type="ORF">IB647_08250</name>
</gene>
<accession>A0A9Q2QEA8</accession>